<evidence type="ECO:0000313" key="1">
    <source>
        <dbReference type="EMBL" id="MCG2587169.1"/>
    </source>
</evidence>
<protein>
    <submittedName>
        <fullName evidence="1">DUF4295 family protein</fullName>
    </submittedName>
</protein>
<sequence length="56" mass="6575">MAKRQVFGEEAKSLKQTHRKMAKVIISTKNERGKYAFKETIIDQDDVTDYIQRNKS</sequence>
<evidence type="ECO:0000313" key="2">
    <source>
        <dbReference type="Proteomes" id="UP001165366"/>
    </source>
</evidence>
<dbReference type="EMBL" id="JAKLWS010000001">
    <property type="protein sequence ID" value="MCG2587169.1"/>
    <property type="molecule type" value="Genomic_DNA"/>
</dbReference>
<dbReference type="RefSeq" id="WP_237852015.1">
    <property type="nucleotide sequence ID" value="NZ_JAKLWS010000001.1"/>
</dbReference>
<dbReference type="InterPro" id="IPR025379">
    <property type="entry name" value="DUF4295"/>
</dbReference>
<keyword evidence="2" id="KW-1185">Reference proteome</keyword>
<name>A0ABS9K8J0_9BACT</name>
<organism evidence="1 2">
    <name type="scientific">Rhodohalobacter sulfatireducens</name>
    <dbReference type="NCBI Taxonomy" id="2911366"/>
    <lineage>
        <taxon>Bacteria</taxon>
        <taxon>Pseudomonadati</taxon>
        <taxon>Balneolota</taxon>
        <taxon>Balneolia</taxon>
        <taxon>Balneolales</taxon>
        <taxon>Balneolaceae</taxon>
        <taxon>Rhodohalobacter</taxon>
    </lineage>
</organism>
<gene>
    <name evidence="1" type="ORF">L6773_01230</name>
</gene>
<accession>A0ABS9K8J0</accession>
<dbReference type="Proteomes" id="UP001165366">
    <property type="component" value="Unassembled WGS sequence"/>
</dbReference>
<reference evidence="1" key="1">
    <citation type="submission" date="2022-01" db="EMBL/GenBank/DDBJ databases">
        <authorList>
            <person name="Wang Y."/>
        </authorList>
    </citation>
    <scope>NUCLEOTIDE SEQUENCE</scope>
    <source>
        <strain evidence="1">WB101</strain>
    </source>
</reference>
<reference evidence="1" key="2">
    <citation type="submission" date="2024-05" db="EMBL/GenBank/DDBJ databases">
        <title>Rhodohalobacter halophilus gen. nov., sp. nov., a moderately halophilic member of the family Balneolaceae.</title>
        <authorList>
            <person name="Xia J."/>
        </authorList>
    </citation>
    <scope>NUCLEOTIDE SEQUENCE</scope>
    <source>
        <strain evidence="1">WB101</strain>
    </source>
</reference>
<dbReference type="Pfam" id="PF14128">
    <property type="entry name" value="DUF4295"/>
    <property type="match status" value="1"/>
</dbReference>
<comment type="caution">
    <text evidence="1">The sequence shown here is derived from an EMBL/GenBank/DDBJ whole genome shotgun (WGS) entry which is preliminary data.</text>
</comment>
<proteinExistence type="predicted"/>